<keyword evidence="4 7" id="KW-1133">Transmembrane helix</keyword>
<evidence type="ECO:0000256" key="3">
    <source>
        <dbReference type="ARBA" id="ARBA00022692"/>
    </source>
</evidence>
<dbReference type="Pfam" id="PF12704">
    <property type="entry name" value="MacB_PCD"/>
    <property type="match status" value="1"/>
</dbReference>
<reference evidence="10" key="1">
    <citation type="submission" date="2015-10" db="EMBL/GenBank/DDBJ databases">
        <authorList>
            <person name="Gilbert D.G."/>
        </authorList>
    </citation>
    <scope>NUCLEOTIDE SEQUENCE</scope>
</reference>
<evidence type="ECO:0000256" key="6">
    <source>
        <dbReference type="ARBA" id="ARBA00038076"/>
    </source>
</evidence>
<protein>
    <submittedName>
        <fullName evidence="10">ABC transporter permease protein</fullName>
    </submittedName>
</protein>
<dbReference type="Pfam" id="PF02687">
    <property type="entry name" value="FtsX"/>
    <property type="match status" value="1"/>
</dbReference>
<evidence type="ECO:0000256" key="1">
    <source>
        <dbReference type="ARBA" id="ARBA00004651"/>
    </source>
</evidence>
<feature type="transmembrane region" description="Helical" evidence="7">
    <location>
        <begin position="277"/>
        <end position="301"/>
    </location>
</feature>
<dbReference type="InterPro" id="IPR003838">
    <property type="entry name" value="ABC3_permease_C"/>
</dbReference>
<dbReference type="GO" id="GO:0005886">
    <property type="term" value="C:plasma membrane"/>
    <property type="evidence" value="ECO:0007669"/>
    <property type="project" value="UniProtKB-SubCell"/>
</dbReference>
<evidence type="ECO:0000256" key="7">
    <source>
        <dbReference type="SAM" id="Phobius"/>
    </source>
</evidence>
<proteinExistence type="inferred from homology"/>
<name>A0A160TQD7_9ZZZZ</name>
<evidence type="ECO:0000256" key="5">
    <source>
        <dbReference type="ARBA" id="ARBA00023136"/>
    </source>
</evidence>
<dbReference type="GO" id="GO:0022857">
    <property type="term" value="F:transmembrane transporter activity"/>
    <property type="evidence" value="ECO:0007669"/>
    <property type="project" value="TreeGrafter"/>
</dbReference>
<comment type="similarity">
    <text evidence="6">Belongs to the ABC-4 integral membrane protein family.</text>
</comment>
<feature type="domain" description="ABC3 transporter permease C-terminal" evidence="8">
    <location>
        <begin position="281"/>
        <end position="393"/>
    </location>
</feature>
<organism evidence="10">
    <name type="scientific">hydrothermal vent metagenome</name>
    <dbReference type="NCBI Taxonomy" id="652676"/>
    <lineage>
        <taxon>unclassified sequences</taxon>
        <taxon>metagenomes</taxon>
        <taxon>ecological metagenomes</taxon>
    </lineage>
</organism>
<evidence type="ECO:0000256" key="2">
    <source>
        <dbReference type="ARBA" id="ARBA00022475"/>
    </source>
</evidence>
<feature type="transmembrane region" description="Helical" evidence="7">
    <location>
        <begin position="357"/>
        <end position="383"/>
    </location>
</feature>
<feature type="transmembrane region" description="Helical" evidence="7">
    <location>
        <begin position="321"/>
        <end position="345"/>
    </location>
</feature>
<evidence type="ECO:0000259" key="8">
    <source>
        <dbReference type="Pfam" id="PF02687"/>
    </source>
</evidence>
<gene>
    <name evidence="10" type="ORF">MGWOODY_Smn2830</name>
</gene>
<dbReference type="InterPro" id="IPR025857">
    <property type="entry name" value="MacB_PCD"/>
</dbReference>
<dbReference type="PANTHER" id="PTHR30572:SF4">
    <property type="entry name" value="ABC TRANSPORTER PERMEASE YTRF"/>
    <property type="match status" value="1"/>
</dbReference>
<dbReference type="AlphaFoldDB" id="A0A160TQD7"/>
<dbReference type="PANTHER" id="PTHR30572">
    <property type="entry name" value="MEMBRANE COMPONENT OF TRANSPORTER-RELATED"/>
    <property type="match status" value="1"/>
</dbReference>
<comment type="subcellular location">
    <subcellularLocation>
        <location evidence="1">Cell membrane</location>
        <topology evidence="1">Multi-pass membrane protein</topology>
    </subcellularLocation>
</comment>
<dbReference type="InterPro" id="IPR050250">
    <property type="entry name" value="Macrolide_Exporter_MacB"/>
</dbReference>
<keyword evidence="2" id="KW-1003">Cell membrane</keyword>
<keyword evidence="5 7" id="KW-0472">Membrane</keyword>
<feature type="transmembrane region" description="Helical" evidence="7">
    <location>
        <begin position="32"/>
        <end position="55"/>
    </location>
</feature>
<evidence type="ECO:0000259" key="9">
    <source>
        <dbReference type="Pfam" id="PF12704"/>
    </source>
</evidence>
<evidence type="ECO:0000313" key="10">
    <source>
        <dbReference type="EMBL" id="CUS46717.1"/>
    </source>
</evidence>
<accession>A0A160TQD7</accession>
<dbReference type="EMBL" id="CZQE01000388">
    <property type="protein sequence ID" value="CUS46717.1"/>
    <property type="molecule type" value="Genomic_DNA"/>
</dbReference>
<sequence>MTTTAAMSSGAPPGELFAEAFANLYSQGIRSILALLGITVGTASIIAMLSIGNMAQLEALKSFKSMGIDMLQIRAAQTGAGAAGFDRRLVDSLPADNPDVLAAVPLSIGRGQVTAAGVTADVATIAISPAFATLAGLPVRKGRMIGKVDDCGLVAMVGDGAATKLSAPGARLLPGAKIAIGDYGYTVIGILAPVPNESMNPADYNDSVFVPFACSRRIMPGGDPNTALIRLKPDVDSAAVGERVKARLANASSTLTVIDARGLVKAMKAQMGVYTRLLAAIGGVSLLVGGIGVMNVMLMSVMERRREIGLRAAIGATPRDLQLMFLVEAAALALMGGLAGVALGVGASWFMARAMGWGFAVALYVLPLGTGVAGLVGMAFGIYPAITASRLDPIEALRAE</sequence>
<keyword evidence="3 7" id="KW-0812">Transmembrane</keyword>
<feature type="domain" description="MacB-like periplasmic core" evidence="9">
    <location>
        <begin position="31"/>
        <end position="246"/>
    </location>
</feature>
<evidence type="ECO:0000256" key="4">
    <source>
        <dbReference type="ARBA" id="ARBA00022989"/>
    </source>
</evidence>